<keyword evidence="9 12" id="KW-1133">Transmembrane helix</keyword>
<feature type="transmembrane region" description="Helical" evidence="12">
    <location>
        <begin position="79"/>
        <end position="99"/>
    </location>
</feature>
<feature type="transmembrane region" description="Helical" evidence="12">
    <location>
        <begin position="165"/>
        <end position="186"/>
    </location>
</feature>
<evidence type="ECO:0000256" key="5">
    <source>
        <dbReference type="ARBA" id="ARBA00022617"/>
    </source>
</evidence>
<evidence type="ECO:0000256" key="3">
    <source>
        <dbReference type="ARBA" id="ARBA00022448"/>
    </source>
</evidence>
<dbReference type="InterPro" id="IPR051542">
    <property type="entry name" value="Hydrogenase_cytochrome"/>
</dbReference>
<dbReference type="Pfam" id="PF01292">
    <property type="entry name" value="Ni_hydr_CYTB"/>
    <property type="match status" value="1"/>
</dbReference>
<protein>
    <submittedName>
        <fullName evidence="14">Cytochrome b/b6 domain-containing protein</fullName>
    </submittedName>
</protein>
<dbReference type="GO" id="GO:0005886">
    <property type="term" value="C:plasma membrane"/>
    <property type="evidence" value="ECO:0007669"/>
    <property type="project" value="UniProtKB-SubCell"/>
</dbReference>
<dbReference type="PANTHER" id="PTHR30485">
    <property type="entry name" value="NI/FE-HYDROGENASE 1 B-TYPE CYTOCHROME SUBUNIT"/>
    <property type="match status" value="1"/>
</dbReference>
<keyword evidence="10" id="KW-0408">Iron</keyword>
<dbReference type="InterPro" id="IPR016174">
    <property type="entry name" value="Di-haem_cyt_TM"/>
</dbReference>
<dbReference type="GO" id="GO:0022904">
    <property type="term" value="P:respiratory electron transport chain"/>
    <property type="evidence" value="ECO:0007669"/>
    <property type="project" value="InterPro"/>
</dbReference>
<dbReference type="PANTHER" id="PTHR30485:SF2">
    <property type="entry name" value="BLL0597 PROTEIN"/>
    <property type="match status" value="1"/>
</dbReference>
<dbReference type="Proteomes" id="UP000321595">
    <property type="component" value="Chromosome"/>
</dbReference>
<evidence type="ECO:0000259" key="13">
    <source>
        <dbReference type="Pfam" id="PF01292"/>
    </source>
</evidence>
<dbReference type="EMBL" id="CP042467">
    <property type="protein sequence ID" value="QED28493.1"/>
    <property type="molecule type" value="Genomic_DNA"/>
</dbReference>
<dbReference type="OrthoDB" id="5615941at2"/>
<dbReference type="Gene3D" id="1.20.950.20">
    <property type="entry name" value="Transmembrane di-heme cytochromes, Chain C"/>
    <property type="match status" value="1"/>
</dbReference>
<gene>
    <name evidence="14" type="ORF">FRD01_14885</name>
</gene>
<keyword evidence="6 12" id="KW-0812">Transmembrane</keyword>
<dbReference type="GO" id="GO:0020037">
    <property type="term" value="F:heme binding"/>
    <property type="evidence" value="ECO:0007669"/>
    <property type="project" value="TreeGrafter"/>
</dbReference>
<feature type="transmembrane region" description="Helical" evidence="12">
    <location>
        <begin position="12"/>
        <end position="33"/>
    </location>
</feature>
<evidence type="ECO:0000256" key="1">
    <source>
        <dbReference type="ARBA" id="ARBA00004651"/>
    </source>
</evidence>
<dbReference type="InterPro" id="IPR011577">
    <property type="entry name" value="Cyt_b561_bac/Ni-Hgenase"/>
</dbReference>
<dbReference type="AlphaFoldDB" id="A0A5B8XWS3"/>
<evidence type="ECO:0000256" key="2">
    <source>
        <dbReference type="ARBA" id="ARBA00008622"/>
    </source>
</evidence>
<evidence type="ECO:0000256" key="8">
    <source>
        <dbReference type="ARBA" id="ARBA00022982"/>
    </source>
</evidence>
<comment type="subcellular location">
    <subcellularLocation>
        <location evidence="1">Cell membrane</location>
        <topology evidence="1">Multi-pass membrane protein</topology>
    </subcellularLocation>
</comment>
<name>A0A5B8XWS3_9DELT</name>
<keyword evidence="4" id="KW-1003">Cell membrane</keyword>
<comment type="similarity">
    <text evidence="2">Belongs to the HupC/HyaC/HydC family.</text>
</comment>
<evidence type="ECO:0000256" key="12">
    <source>
        <dbReference type="SAM" id="Phobius"/>
    </source>
</evidence>
<reference evidence="14 15" key="1">
    <citation type="submission" date="2019-08" db="EMBL/GenBank/DDBJ databases">
        <authorList>
            <person name="Liang Q."/>
        </authorList>
    </citation>
    <scope>NUCLEOTIDE SEQUENCE [LARGE SCALE GENOMIC DNA]</scope>
    <source>
        <strain evidence="14 15">V1718</strain>
    </source>
</reference>
<dbReference type="RefSeq" id="WP_146960965.1">
    <property type="nucleotide sequence ID" value="NZ_CP042467.1"/>
</dbReference>
<accession>A0A5B8XWS3</accession>
<evidence type="ECO:0000313" key="14">
    <source>
        <dbReference type="EMBL" id="QED28493.1"/>
    </source>
</evidence>
<evidence type="ECO:0000256" key="7">
    <source>
        <dbReference type="ARBA" id="ARBA00022723"/>
    </source>
</evidence>
<dbReference type="SUPFAM" id="SSF81342">
    <property type="entry name" value="Transmembrane di-heme cytochromes"/>
    <property type="match status" value="1"/>
</dbReference>
<evidence type="ECO:0000256" key="10">
    <source>
        <dbReference type="ARBA" id="ARBA00023004"/>
    </source>
</evidence>
<keyword evidence="5" id="KW-0349">Heme</keyword>
<keyword evidence="15" id="KW-1185">Reference proteome</keyword>
<evidence type="ECO:0000256" key="4">
    <source>
        <dbReference type="ARBA" id="ARBA00022475"/>
    </source>
</evidence>
<dbReference type="GO" id="GO:0005506">
    <property type="term" value="F:iron ion binding"/>
    <property type="evidence" value="ECO:0007669"/>
    <property type="project" value="InterPro"/>
</dbReference>
<dbReference type="InterPro" id="IPR000516">
    <property type="entry name" value="Ni-dep_Hydgase_cyt-B"/>
</dbReference>
<proteinExistence type="inferred from homology"/>
<keyword evidence="8" id="KW-0249">Electron transport</keyword>
<dbReference type="GO" id="GO:0009055">
    <property type="term" value="F:electron transfer activity"/>
    <property type="evidence" value="ECO:0007669"/>
    <property type="project" value="InterPro"/>
</dbReference>
<dbReference type="KEGG" id="bbae:FRD01_14885"/>
<feature type="transmembrane region" description="Helical" evidence="12">
    <location>
        <begin position="120"/>
        <end position="145"/>
    </location>
</feature>
<sequence length="203" mass="22347">MADTFQKPKSGALRIWHWANSIAIFGLLATGLLRKSYMSWRPMAATIESKTAEAGVAVTPELAREIAIAIRTPMWENHYLFGFALAALLLMRVVLAFMSGQTHTLQDLKDAIASRDKHAIAVKGLYLAFYGVVAFMVVSGLLLRFKTELGLSKELSGLLKDGHEFFLWGFVGFVALHIAGVFVTELRGEHGLVSRMIHGGQKS</sequence>
<evidence type="ECO:0000313" key="15">
    <source>
        <dbReference type="Proteomes" id="UP000321595"/>
    </source>
</evidence>
<evidence type="ECO:0000256" key="6">
    <source>
        <dbReference type="ARBA" id="ARBA00022692"/>
    </source>
</evidence>
<feature type="domain" description="Cytochrome b561 bacterial/Ni-hydrogenase" evidence="13">
    <location>
        <begin position="12"/>
        <end position="199"/>
    </location>
</feature>
<keyword evidence="11 12" id="KW-0472">Membrane</keyword>
<dbReference type="PRINTS" id="PR00161">
    <property type="entry name" value="NIHGNASECYTB"/>
</dbReference>
<evidence type="ECO:0000256" key="11">
    <source>
        <dbReference type="ARBA" id="ARBA00023136"/>
    </source>
</evidence>
<evidence type="ECO:0000256" key="9">
    <source>
        <dbReference type="ARBA" id="ARBA00022989"/>
    </source>
</evidence>
<organism evidence="14 15">
    <name type="scientific">Microvenator marinus</name>
    <dbReference type="NCBI Taxonomy" id="2600177"/>
    <lineage>
        <taxon>Bacteria</taxon>
        <taxon>Deltaproteobacteria</taxon>
        <taxon>Bradymonadales</taxon>
        <taxon>Microvenatoraceae</taxon>
        <taxon>Microvenator</taxon>
    </lineage>
</organism>
<keyword evidence="7" id="KW-0479">Metal-binding</keyword>
<keyword evidence="3" id="KW-0813">Transport</keyword>